<organism evidence="2 3">
    <name type="scientific">Mycena pura</name>
    <dbReference type="NCBI Taxonomy" id="153505"/>
    <lineage>
        <taxon>Eukaryota</taxon>
        <taxon>Fungi</taxon>
        <taxon>Dikarya</taxon>
        <taxon>Basidiomycota</taxon>
        <taxon>Agaricomycotina</taxon>
        <taxon>Agaricomycetes</taxon>
        <taxon>Agaricomycetidae</taxon>
        <taxon>Agaricales</taxon>
        <taxon>Marasmiineae</taxon>
        <taxon>Mycenaceae</taxon>
        <taxon>Mycena</taxon>
    </lineage>
</organism>
<proteinExistence type="predicted"/>
<evidence type="ECO:0000256" key="1">
    <source>
        <dbReference type="SAM" id="MobiDB-lite"/>
    </source>
</evidence>
<dbReference type="Proteomes" id="UP001219525">
    <property type="component" value="Unassembled WGS sequence"/>
</dbReference>
<gene>
    <name evidence="2" type="ORF">GGX14DRAFT_399380</name>
</gene>
<name>A0AAD6VBR9_9AGAR</name>
<evidence type="ECO:0000313" key="2">
    <source>
        <dbReference type="EMBL" id="KAJ7202607.1"/>
    </source>
</evidence>
<dbReference type="AlphaFoldDB" id="A0AAD6VBR9"/>
<feature type="compositionally biased region" description="Polar residues" evidence="1">
    <location>
        <begin position="15"/>
        <end position="27"/>
    </location>
</feature>
<evidence type="ECO:0000313" key="3">
    <source>
        <dbReference type="Proteomes" id="UP001219525"/>
    </source>
</evidence>
<comment type="caution">
    <text evidence="2">The sequence shown here is derived from an EMBL/GenBank/DDBJ whole genome shotgun (WGS) entry which is preliminary data.</text>
</comment>
<sequence length="199" mass="20675">MFSHLKTMLLPPAPSQSALRASNQDVVTSREAPPPPCLTPWRVVASFDSGKGAAESAKGGGRTTVDHYERVRIRKPSRCTFGERDTSKVELNREGGASATPFGGAQLLAFGERNTSQVELNRAGGGASATPFGGAQLLAFGERNTSKVELNRAGGGASATPFGEAQLPMIAPWRLSPRGPREGGRRCGCPAALGAEGSG</sequence>
<protein>
    <submittedName>
        <fullName evidence="2">Uncharacterized protein</fullName>
    </submittedName>
</protein>
<feature type="region of interest" description="Disordered" evidence="1">
    <location>
        <begin position="1"/>
        <end position="38"/>
    </location>
</feature>
<accession>A0AAD6VBR9</accession>
<dbReference type="EMBL" id="JARJCW010000054">
    <property type="protein sequence ID" value="KAJ7202607.1"/>
    <property type="molecule type" value="Genomic_DNA"/>
</dbReference>
<reference evidence="2" key="1">
    <citation type="submission" date="2023-03" db="EMBL/GenBank/DDBJ databases">
        <title>Massive genome expansion in bonnet fungi (Mycena s.s.) driven by repeated elements and novel gene families across ecological guilds.</title>
        <authorList>
            <consortium name="Lawrence Berkeley National Laboratory"/>
            <person name="Harder C.B."/>
            <person name="Miyauchi S."/>
            <person name="Viragh M."/>
            <person name="Kuo A."/>
            <person name="Thoen E."/>
            <person name="Andreopoulos B."/>
            <person name="Lu D."/>
            <person name="Skrede I."/>
            <person name="Drula E."/>
            <person name="Henrissat B."/>
            <person name="Morin E."/>
            <person name="Kohler A."/>
            <person name="Barry K."/>
            <person name="LaButti K."/>
            <person name="Morin E."/>
            <person name="Salamov A."/>
            <person name="Lipzen A."/>
            <person name="Mereny Z."/>
            <person name="Hegedus B."/>
            <person name="Baldrian P."/>
            <person name="Stursova M."/>
            <person name="Weitz H."/>
            <person name="Taylor A."/>
            <person name="Grigoriev I.V."/>
            <person name="Nagy L.G."/>
            <person name="Martin F."/>
            <person name="Kauserud H."/>
        </authorList>
    </citation>
    <scope>NUCLEOTIDE SEQUENCE</scope>
    <source>
        <strain evidence="2">9144</strain>
    </source>
</reference>
<keyword evidence="3" id="KW-1185">Reference proteome</keyword>